<dbReference type="InterPro" id="IPR000897">
    <property type="entry name" value="SRP54_GTPase_dom"/>
</dbReference>
<dbReference type="GO" id="GO:0005047">
    <property type="term" value="F:signal recognition particle binding"/>
    <property type="evidence" value="ECO:0007669"/>
    <property type="project" value="TreeGrafter"/>
</dbReference>
<evidence type="ECO:0000259" key="7">
    <source>
        <dbReference type="SMART" id="SM00382"/>
    </source>
</evidence>
<dbReference type="GO" id="GO:0005525">
    <property type="term" value="F:GTP binding"/>
    <property type="evidence" value="ECO:0007669"/>
    <property type="project" value="UniProtKB-KW"/>
</dbReference>
<evidence type="ECO:0000313" key="10">
    <source>
        <dbReference type="Proteomes" id="UP000229730"/>
    </source>
</evidence>
<dbReference type="Pfam" id="PF00448">
    <property type="entry name" value="SRP54"/>
    <property type="match status" value="1"/>
</dbReference>
<dbReference type="Gene3D" id="1.20.120.1380">
    <property type="entry name" value="Flagellar FlhF biosynthesis protein, N domain"/>
    <property type="match status" value="1"/>
</dbReference>
<comment type="subcellular location">
    <subcellularLocation>
        <location evidence="1">Cell inner membrane</location>
        <topology evidence="1">Peripheral membrane protein</topology>
        <orientation evidence="1">Cytoplasmic side</orientation>
    </subcellularLocation>
</comment>
<evidence type="ECO:0000256" key="4">
    <source>
        <dbReference type="ARBA" id="ARBA00023134"/>
    </source>
</evidence>
<evidence type="ECO:0000256" key="3">
    <source>
        <dbReference type="ARBA" id="ARBA00022741"/>
    </source>
</evidence>
<evidence type="ECO:0000256" key="5">
    <source>
        <dbReference type="ARBA" id="ARBA00023136"/>
    </source>
</evidence>
<feature type="region of interest" description="Disordered" evidence="6">
    <location>
        <begin position="43"/>
        <end position="78"/>
    </location>
</feature>
<feature type="compositionally biased region" description="Basic and acidic residues" evidence="6">
    <location>
        <begin position="359"/>
        <end position="368"/>
    </location>
</feature>
<dbReference type="SMART" id="SM00962">
    <property type="entry name" value="SRP54"/>
    <property type="match status" value="1"/>
</dbReference>
<keyword evidence="5" id="KW-0472">Membrane</keyword>
<feature type="compositionally biased region" description="Basic residues" evidence="6">
    <location>
        <begin position="56"/>
        <end position="65"/>
    </location>
</feature>
<dbReference type="Proteomes" id="UP000229730">
    <property type="component" value="Unassembled WGS sequence"/>
</dbReference>
<keyword evidence="3" id="KW-0547">Nucleotide-binding</keyword>
<reference evidence="9 10" key="1">
    <citation type="submission" date="2017-10" db="EMBL/GenBank/DDBJ databases">
        <title>Frigbacter circumglobatus gen. nov. sp. nov., isolated from sediment cultured in situ.</title>
        <authorList>
            <person name="Zhao Z."/>
        </authorList>
    </citation>
    <scope>NUCLEOTIDE SEQUENCE [LARGE SCALE GENOMIC DNA]</scope>
    <source>
        <strain evidence="9 10">ZYL</strain>
    </source>
</reference>
<proteinExistence type="inferred from homology"/>
<sequence length="368" mass="40534">MRLKIFTADNMMAALGKVRDALGEDAIIIDSVEEDGRVRVTAAMELPVPRTAPQKAPRKAPKPKPKQSPVQKSLRDLDREDQAENYNLSYFLAHHGIEKSMMRRILETAAAFEEDKNLTALARALDVMFHFKAVNNDYHDRPIMLVGPPGVGKTVTTAKLASQAILDGRTVRLINTDTIRTGGTAQLEGYAEVLKTTVIEAPDPELLTAAIETHRQADELVIIDTMGYNPFDAAEMAQLHSFICAYDVEPLLVISAGTDPVEAQEISETYANLGVRRFIATRLDVARRYASLLTTANAMDLAFAGVGITPFLANGIEKVDAMSLAQLITHINDRKIFVPPENLIEENMTEEDPDTPPLKIDDTESEKP</sequence>
<keyword evidence="4" id="KW-0342">GTP-binding</keyword>
<evidence type="ECO:0000256" key="6">
    <source>
        <dbReference type="SAM" id="MobiDB-lite"/>
    </source>
</evidence>
<evidence type="ECO:0000313" key="9">
    <source>
        <dbReference type="EMBL" id="PHZ85255.1"/>
    </source>
</evidence>
<dbReference type="GO" id="GO:0003924">
    <property type="term" value="F:GTPase activity"/>
    <property type="evidence" value="ECO:0007669"/>
    <property type="project" value="TreeGrafter"/>
</dbReference>
<dbReference type="SMART" id="SM00382">
    <property type="entry name" value="AAA"/>
    <property type="match status" value="1"/>
</dbReference>
<dbReference type="InterPro" id="IPR003593">
    <property type="entry name" value="AAA+_ATPase"/>
</dbReference>
<dbReference type="GO" id="GO:0006614">
    <property type="term" value="P:SRP-dependent cotranslational protein targeting to membrane"/>
    <property type="evidence" value="ECO:0007669"/>
    <property type="project" value="InterPro"/>
</dbReference>
<name>A0A2G4YSF3_9PROT</name>
<dbReference type="SUPFAM" id="SSF52540">
    <property type="entry name" value="P-loop containing nucleoside triphosphate hydrolases"/>
    <property type="match status" value="1"/>
</dbReference>
<dbReference type="OrthoDB" id="9778554at2"/>
<gene>
    <name evidence="9" type="ORF">CRD36_07565</name>
</gene>
<evidence type="ECO:0000259" key="8">
    <source>
        <dbReference type="SMART" id="SM00962"/>
    </source>
</evidence>
<accession>A0A2G4YSF3</accession>
<comment type="similarity">
    <text evidence="2">Belongs to the GTP-binding SRP family.</text>
</comment>
<organism evidence="9 10">
    <name type="scientific">Paremcibacter congregatus</name>
    <dbReference type="NCBI Taxonomy" id="2043170"/>
    <lineage>
        <taxon>Bacteria</taxon>
        <taxon>Pseudomonadati</taxon>
        <taxon>Pseudomonadota</taxon>
        <taxon>Alphaproteobacteria</taxon>
        <taxon>Emcibacterales</taxon>
        <taxon>Emcibacteraceae</taxon>
        <taxon>Paremcibacter</taxon>
    </lineage>
</organism>
<dbReference type="InParanoid" id="A0A2G4YSF3"/>
<dbReference type="RefSeq" id="WP_099472143.1">
    <property type="nucleotide sequence ID" value="NZ_CP041025.1"/>
</dbReference>
<feature type="domain" description="SRP54-type proteins GTP-binding" evidence="8">
    <location>
        <begin position="140"/>
        <end position="330"/>
    </location>
</feature>
<keyword evidence="10" id="KW-1185">Reference proteome</keyword>
<feature type="compositionally biased region" description="Acidic residues" evidence="6">
    <location>
        <begin position="345"/>
        <end position="354"/>
    </location>
</feature>
<dbReference type="PANTHER" id="PTHR43134:SF3">
    <property type="entry name" value="FLAGELLAR BIOSYNTHESIS PROTEIN FLHF"/>
    <property type="match status" value="1"/>
</dbReference>
<dbReference type="PANTHER" id="PTHR43134">
    <property type="entry name" value="SIGNAL RECOGNITION PARTICLE RECEPTOR SUBUNIT ALPHA"/>
    <property type="match status" value="1"/>
</dbReference>
<feature type="region of interest" description="Disordered" evidence="6">
    <location>
        <begin position="345"/>
        <end position="368"/>
    </location>
</feature>
<dbReference type="EMBL" id="PDEM01000016">
    <property type="protein sequence ID" value="PHZ85255.1"/>
    <property type="molecule type" value="Genomic_DNA"/>
</dbReference>
<feature type="domain" description="AAA+ ATPase" evidence="7">
    <location>
        <begin position="139"/>
        <end position="267"/>
    </location>
</feature>
<evidence type="ECO:0000256" key="1">
    <source>
        <dbReference type="ARBA" id="ARBA00004515"/>
    </source>
</evidence>
<dbReference type="GO" id="GO:0005886">
    <property type="term" value="C:plasma membrane"/>
    <property type="evidence" value="ECO:0007669"/>
    <property type="project" value="UniProtKB-SubCell"/>
</dbReference>
<dbReference type="InterPro" id="IPR027417">
    <property type="entry name" value="P-loop_NTPase"/>
</dbReference>
<dbReference type="AlphaFoldDB" id="A0A2G4YSF3"/>
<dbReference type="Gene3D" id="3.40.50.300">
    <property type="entry name" value="P-loop containing nucleotide triphosphate hydrolases"/>
    <property type="match status" value="1"/>
</dbReference>
<protein>
    <submittedName>
        <fullName evidence="9">GTPase</fullName>
    </submittedName>
</protein>
<evidence type="ECO:0000256" key="2">
    <source>
        <dbReference type="ARBA" id="ARBA00008531"/>
    </source>
</evidence>
<comment type="caution">
    <text evidence="9">The sequence shown here is derived from an EMBL/GenBank/DDBJ whole genome shotgun (WGS) entry which is preliminary data.</text>
</comment>